<proteinExistence type="predicted"/>
<sequence length="65" mass="8215">MDSKDYIIQEFELLRHRLKIDLEEFYQIKIEDYRDKIPMIYLENEKQMSLANIIRDFINRYKQQK</sequence>
<gene>
    <name evidence="1" type="ORF">ERX40_03270</name>
</gene>
<organism evidence="1 2">
    <name type="scientific">Macrococcus carouselicus</name>
    <dbReference type="NCBI Taxonomy" id="69969"/>
    <lineage>
        <taxon>Bacteria</taxon>
        <taxon>Bacillati</taxon>
        <taxon>Bacillota</taxon>
        <taxon>Bacilli</taxon>
        <taxon>Bacillales</taxon>
        <taxon>Staphylococcaceae</taxon>
        <taxon>Macrococcus</taxon>
    </lineage>
</organism>
<dbReference type="RefSeq" id="WP_165980638.1">
    <property type="nucleotide sequence ID" value="NZ_SCWD01000001.1"/>
</dbReference>
<reference evidence="1 2" key="1">
    <citation type="submission" date="2019-01" db="EMBL/GenBank/DDBJ databases">
        <title>Draft genome sequences of the type strains of six Macrococcus species.</title>
        <authorList>
            <person name="Mazhar S."/>
            <person name="Altermann E."/>
            <person name="Hill C."/>
            <person name="Mcauliffe O."/>
        </authorList>
    </citation>
    <scope>NUCLEOTIDE SEQUENCE [LARGE SCALE GENOMIC DNA]</scope>
    <source>
        <strain evidence="1 2">ATCC 51828</strain>
    </source>
</reference>
<dbReference type="Proteomes" id="UP000295280">
    <property type="component" value="Unassembled WGS sequence"/>
</dbReference>
<dbReference type="EMBL" id="SCWD01000001">
    <property type="protein sequence ID" value="TDM04203.1"/>
    <property type="molecule type" value="Genomic_DNA"/>
</dbReference>
<dbReference type="AlphaFoldDB" id="A0A9Q8CK46"/>
<protein>
    <submittedName>
        <fullName evidence="1">Uncharacterized protein</fullName>
    </submittedName>
</protein>
<comment type="caution">
    <text evidence="1">The sequence shown here is derived from an EMBL/GenBank/DDBJ whole genome shotgun (WGS) entry which is preliminary data.</text>
</comment>
<evidence type="ECO:0000313" key="2">
    <source>
        <dbReference type="Proteomes" id="UP000295280"/>
    </source>
</evidence>
<accession>A0A9Q8CK46</accession>
<keyword evidence="2" id="KW-1185">Reference proteome</keyword>
<evidence type="ECO:0000313" key="1">
    <source>
        <dbReference type="EMBL" id="TDM04203.1"/>
    </source>
</evidence>
<name>A0A9Q8CK46_9STAP</name>